<feature type="domain" description="DUF4350" evidence="3">
    <location>
        <begin position="54"/>
        <end position="229"/>
    </location>
</feature>
<protein>
    <submittedName>
        <fullName evidence="4">DUF4350 domain-containing protein</fullName>
    </submittedName>
</protein>
<dbReference type="RefSeq" id="WP_114931411.1">
    <property type="nucleotide sequence ID" value="NZ_CP030930.1"/>
</dbReference>
<sequence length="414" mass="43212">MTTATAPSPTSTAPTPHQVWKRARGLLIALLVLVIAGITFAAVRSGTNYGHLDPRSPDPKGSRAAAELLKDRGVSVTVATTLGEATAAVGPDTTLLVTGPNLLTPSQQHRLHVATTTSTGRTLLIAPGPAAVSRLAPGVRAEPHRPVSAIPPSCELPAARSAGTADMGGIRYTAPGSTATGCYPSDGTPSLLIRKERGDGDTVLLGSPEFLHNQRLDQEGNASLALQLLGSRPHLVWYLPSLTDPSATSDDGSPDGTDDSGRTGEETSGDESDFLDLIPSGWLWGTLQLTLAAVLAAIWRSRRLGPLVMERLPVSIRASESAEGRAGLYRKANARDRAAASLRTAARTRIARLTGVTAREAHTSHVLLPAVAARTTTPDGELSTLLFGPAPADDAALVLLADHLDALEREVRTS</sequence>
<evidence type="ECO:0000313" key="5">
    <source>
        <dbReference type="Proteomes" id="UP000253779"/>
    </source>
</evidence>
<dbReference type="Proteomes" id="UP000253779">
    <property type="component" value="Chromosome"/>
</dbReference>
<dbReference type="Pfam" id="PF14258">
    <property type="entry name" value="DUF4350"/>
    <property type="match status" value="1"/>
</dbReference>
<accession>A0AAD0VEK9</accession>
<dbReference type="AlphaFoldDB" id="A0AAD0VEK9"/>
<feature type="region of interest" description="Disordered" evidence="1">
    <location>
        <begin position="243"/>
        <end position="273"/>
    </location>
</feature>
<proteinExistence type="predicted"/>
<evidence type="ECO:0000256" key="2">
    <source>
        <dbReference type="SAM" id="Phobius"/>
    </source>
</evidence>
<evidence type="ECO:0000256" key="1">
    <source>
        <dbReference type="SAM" id="MobiDB-lite"/>
    </source>
</evidence>
<feature type="transmembrane region" description="Helical" evidence="2">
    <location>
        <begin position="25"/>
        <end position="43"/>
    </location>
</feature>
<keyword evidence="2" id="KW-0812">Transmembrane</keyword>
<name>A0AAD0VEK9_9ACTN</name>
<keyword evidence="2" id="KW-0472">Membrane</keyword>
<evidence type="ECO:0000259" key="3">
    <source>
        <dbReference type="Pfam" id="PF14258"/>
    </source>
</evidence>
<evidence type="ECO:0000313" key="4">
    <source>
        <dbReference type="EMBL" id="AXI71902.1"/>
    </source>
</evidence>
<reference evidence="4 5" key="1">
    <citation type="submission" date="2018-07" db="EMBL/GenBank/DDBJ databases">
        <title>Complete genome sequence of soil actinomycete Streptomyces cavourensis tj430.</title>
        <authorList>
            <person name="Wang P."/>
            <person name="Huang Y."/>
        </authorList>
    </citation>
    <scope>NUCLEOTIDE SEQUENCE [LARGE SCALE GENOMIC DNA]</scope>
    <source>
        <strain evidence="4 5">TJ430</strain>
    </source>
</reference>
<dbReference type="EMBL" id="CP030930">
    <property type="protein sequence ID" value="AXI71902.1"/>
    <property type="molecule type" value="Genomic_DNA"/>
</dbReference>
<organism evidence="4 5">
    <name type="scientific">Streptomyces cavourensis</name>
    <dbReference type="NCBI Taxonomy" id="67258"/>
    <lineage>
        <taxon>Bacteria</taxon>
        <taxon>Bacillati</taxon>
        <taxon>Actinomycetota</taxon>
        <taxon>Actinomycetes</taxon>
        <taxon>Kitasatosporales</taxon>
        <taxon>Streptomycetaceae</taxon>
        <taxon>Streptomyces</taxon>
    </lineage>
</organism>
<dbReference type="InterPro" id="IPR025646">
    <property type="entry name" value="DUF4350"/>
</dbReference>
<gene>
    <name evidence="4" type="ORF">DTW94_11860</name>
</gene>
<keyword evidence="2" id="KW-1133">Transmembrane helix</keyword>